<keyword evidence="14" id="KW-0238">DNA-binding</keyword>
<feature type="compositionally biased region" description="Basic and acidic residues" evidence="16">
    <location>
        <begin position="614"/>
        <end position="623"/>
    </location>
</feature>
<dbReference type="GO" id="GO:0015074">
    <property type="term" value="P:DNA integration"/>
    <property type="evidence" value="ECO:0007669"/>
    <property type="project" value="UniProtKB-KW"/>
</dbReference>
<dbReference type="PANTHER" id="PTHR37984:SF5">
    <property type="entry name" value="PROTEIN NYNRIN-LIKE"/>
    <property type="match status" value="1"/>
</dbReference>
<evidence type="ECO:0000256" key="15">
    <source>
        <dbReference type="ARBA" id="ARBA00023172"/>
    </source>
</evidence>
<keyword evidence="3" id="KW-0808">Transferase</keyword>
<dbReference type="InterPro" id="IPR012337">
    <property type="entry name" value="RNaseH-like_sf"/>
</dbReference>
<evidence type="ECO:0000256" key="7">
    <source>
        <dbReference type="ARBA" id="ARBA00022750"/>
    </source>
</evidence>
<dbReference type="FunFam" id="1.10.340.70:FF:000001">
    <property type="entry name" value="Retrovirus-related Pol polyprotein from transposon gypsy-like Protein"/>
    <property type="match status" value="1"/>
</dbReference>
<evidence type="ECO:0000256" key="13">
    <source>
        <dbReference type="ARBA" id="ARBA00022932"/>
    </source>
</evidence>
<dbReference type="InterPro" id="IPR001584">
    <property type="entry name" value="Integrase_cat-core"/>
</dbReference>
<dbReference type="Gene3D" id="3.30.420.10">
    <property type="entry name" value="Ribonuclease H-like superfamily/Ribonuclease H"/>
    <property type="match status" value="1"/>
</dbReference>
<dbReference type="GO" id="GO:0046872">
    <property type="term" value="F:metal ion binding"/>
    <property type="evidence" value="ECO:0007669"/>
    <property type="project" value="UniProtKB-KW"/>
</dbReference>
<keyword evidence="5" id="KW-0540">Nuclease</keyword>
<dbReference type="InterPro" id="IPR041373">
    <property type="entry name" value="RT_RNaseH"/>
</dbReference>
<organism evidence="18">
    <name type="scientific">Photinus pyralis</name>
    <name type="common">Common eastern firefly</name>
    <name type="synonym">Lampyris pyralis</name>
    <dbReference type="NCBI Taxonomy" id="7054"/>
    <lineage>
        <taxon>Eukaryota</taxon>
        <taxon>Metazoa</taxon>
        <taxon>Ecdysozoa</taxon>
        <taxon>Arthropoda</taxon>
        <taxon>Hexapoda</taxon>
        <taxon>Insecta</taxon>
        <taxon>Pterygota</taxon>
        <taxon>Neoptera</taxon>
        <taxon>Endopterygota</taxon>
        <taxon>Coleoptera</taxon>
        <taxon>Polyphaga</taxon>
        <taxon>Elateriformia</taxon>
        <taxon>Elateroidea</taxon>
        <taxon>Lampyridae</taxon>
        <taxon>Lampyrinae</taxon>
        <taxon>Photinus</taxon>
    </lineage>
</organism>
<dbReference type="GO" id="GO:0004519">
    <property type="term" value="F:endonuclease activity"/>
    <property type="evidence" value="ECO:0007669"/>
    <property type="project" value="UniProtKB-KW"/>
</dbReference>
<evidence type="ECO:0000256" key="9">
    <source>
        <dbReference type="ARBA" id="ARBA00022801"/>
    </source>
</evidence>
<keyword evidence="12" id="KW-0695">RNA-directed DNA polymerase</keyword>
<protein>
    <recommendedName>
        <fullName evidence="1">RNA-directed DNA polymerase</fullName>
        <ecNumber evidence="1">2.7.7.49</ecNumber>
    </recommendedName>
</protein>
<dbReference type="GO" id="GO:0006508">
    <property type="term" value="P:proteolysis"/>
    <property type="evidence" value="ECO:0007669"/>
    <property type="project" value="UniProtKB-KW"/>
</dbReference>
<dbReference type="EMBL" id="GEZM01074435">
    <property type="protein sequence ID" value="JAV64554.1"/>
    <property type="molecule type" value="Transcribed_RNA"/>
</dbReference>
<dbReference type="Pfam" id="PF17921">
    <property type="entry name" value="Integrase_H2C2"/>
    <property type="match status" value="1"/>
</dbReference>
<dbReference type="SUPFAM" id="SSF56672">
    <property type="entry name" value="DNA/RNA polymerases"/>
    <property type="match status" value="1"/>
</dbReference>
<name>A0A1Y1KT95_PHOPY</name>
<keyword evidence="15" id="KW-0233">DNA recombination</keyword>
<evidence type="ECO:0000256" key="2">
    <source>
        <dbReference type="ARBA" id="ARBA00022670"/>
    </source>
</evidence>
<evidence type="ECO:0000256" key="8">
    <source>
        <dbReference type="ARBA" id="ARBA00022759"/>
    </source>
</evidence>
<evidence type="ECO:0000256" key="6">
    <source>
        <dbReference type="ARBA" id="ARBA00022723"/>
    </source>
</evidence>
<reference evidence="18" key="1">
    <citation type="journal article" date="2016" name="Sci. Rep.">
        <title>Molecular characterization of firefly nuptial gifts: a multi-omics approach sheds light on postcopulatory sexual selection.</title>
        <authorList>
            <person name="Al-Wathiqui N."/>
            <person name="Fallon T.R."/>
            <person name="South A."/>
            <person name="Weng J.K."/>
            <person name="Lewis S.M."/>
        </authorList>
    </citation>
    <scope>NUCLEOTIDE SEQUENCE</scope>
</reference>
<dbReference type="GO" id="GO:0006310">
    <property type="term" value="P:DNA recombination"/>
    <property type="evidence" value="ECO:0007669"/>
    <property type="project" value="UniProtKB-KW"/>
</dbReference>
<evidence type="ECO:0000256" key="11">
    <source>
        <dbReference type="ARBA" id="ARBA00022908"/>
    </source>
</evidence>
<evidence type="ECO:0000259" key="17">
    <source>
        <dbReference type="PROSITE" id="PS50994"/>
    </source>
</evidence>
<keyword evidence="7" id="KW-0064">Aspartyl protease</keyword>
<dbReference type="GO" id="GO:0004190">
    <property type="term" value="F:aspartic-type endopeptidase activity"/>
    <property type="evidence" value="ECO:0007669"/>
    <property type="project" value="UniProtKB-KW"/>
</dbReference>
<evidence type="ECO:0000256" key="3">
    <source>
        <dbReference type="ARBA" id="ARBA00022679"/>
    </source>
</evidence>
<dbReference type="FunFam" id="3.30.70.270:FF:000020">
    <property type="entry name" value="Transposon Tf2-6 polyprotein-like Protein"/>
    <property type="match status" value="1"/>
</dbReference>
<dbReference type="GO" id="GO:0042575">
    <property type="term" value="C:DNA polymerase complex"/>
    <property type="evidence" value="ECO:0007669"/>
    <property type="project" value="UniProtKB-ARBA"/>
</dbReference>
<dbReference type="Pfam" id="PF24626">
    <property type="entry name" value="SH3_Tf2-1"/>
    <property type="match status" value="1"/>
</dbReference>
<dbReference type="InterPro" id="IPR056924">
    <property type="entry name" value="SH3_Tf2-1"/>
</dbReference>
<dbReference type="PROSITE" id="PS50994">
    <property type="entry name" value="INTEGRASE"/>
    <property type="match status" value="1"/>
</dbReference>
<evidence type="ECO:0000313" key="18">
    <source>
        <dbReference type="EMBL" id="JAV64554.1"/>
    </source>
</evidence>
<dbReference type="EC" id="2.7.7.49" evidence="1"/>
<dbReference type="InterPro" id="IPR043128">
    <property type="entry name" value="Rev_trsase/Diguanyl_cyclase"/>
</dbReference>
<keyword evidence="6" id="KW-0479">Metal-binding</keyword>
<dbReference type="PANTHER" id="PTHR37984">
    <property type="entry name" value="PROTEIN CBG26694"/>
    <property type="match status" value="1"/>
</dbReference>
<dbReference type="GO" id="GO:0003677">
    <property type="term" value="F:DNA binding"/>
    <property type="evidence" value="ECO:0007669"/>
    <property type="project" value="UniProtKB-KW"/>
</dbReference>
<dbReference type="Gene3D" id="3.30.70.270">
    <property type="match status" value="2"/>
</dbReference>
<keyword evidence="11" id="KW-0229">DNA integration</keyword>
<dbReference type="InterPro" id="IPR050951">
    <property type="entry name" value="Retrovirus_Pol_polyprotein"/>
</dbReference>
<evidence type="ECO:0000256" key="4">
    <source>
        <dbReference type="ARBA" id="ARBA00022695"/>
    </source>
</evidence>
<dbReference type="FunFam" id="3.10.20.370:FF:000001">
    <property type="entry name" value="Retrovirus-related Pol polyprotein from transposon 17.6-like protein"/>
    <property type="match status" value="1"/>
</dbReference>
<dbReference type="FunFam" id="3.30.420.10:FF:000032">
    <property type="entry name" value="Retrovirus-related Pol polyprotein from transposon 297-like Protein"/>
    <property type="match status" value="1"/>
</dbReference>
<evidence type="ECO:0000256" key="14">
    <source>
        <dbReference type="ARBA" id="ARBA00023125"/>
    </source>
</evidence>
<evidence type="ECO:0000256" key="10">
    <source>
        <dbReference type="ARBA" id="ARBA00022842"/>
    </source>
</evidence>
<dbReference type="Gene3D" id="1.10.340.70">
    <property type="match status" value="1"/>
</dbReference>
<keyword evidence="10" id="KW-0460">Magnesium</keyword>
<dbReference type="Pfam" id="PF00665">
    <property type="entry name" value="rve"/>
    <property type="match status" value="1"/>
</dbReference>
<dbReference type="GO" id="GO:0003887">
    <property type="term" value="F:DNA-directed DNA polymerase activity"/>
    <property type="evidence" value="ECO:0007669"/>
    <property type="project" value="UniProtKB-KW"/>
</dbReference>
<keyword evidence="9" id="KW-0378">Hydrolase</keyword>
<evidence type="ECO:0000256" key="5">
    <source>
        <dbReference type="ARBA" id="ARBA00022722"/>
    </source>
</evidence>
<proteinExistence type="predicted"/>
<feature type="domain" description="Integrase catalytic" evidence="17">
    <location>
        <begin position="395"/>
        <end position="558"/>
    </location>
</feature>
<evidence type="ECO:0000256" key="1">
    <source>
        <dbReference type="ARBA" id="ARBA00012493"/>
    </source>
</evidence>
<keyword evidence="2" id="KW-0645">Protease</keyword>
<feature type="region of interest" description="Disordered" evidence="16">
    <location>
        <begin position="689"/>
        <end position="749"/>
    </location>
</feature>
<evidence type="ECO:0000256" key="12">
    <source>
        <dbReference type="ARBA" id="ARBA00022918"/>
    </source>
</evidence>
<dbReference type="Pfam" id="PF17917">
    <property type="entry name" value="RT_RNaseH"/>
    <property type="match status" value="1"/>
</dbReference>
<accession>A0A1Y1KT95</accession>
<dbReference type="AlphaFoldDB" id="A0A1Y1KT95"/>
<keyword evidence="8" id="KW-0255">Endonuclease</keyword>
<keyword evidence="13" id="KW-0239">DNA-directed DNA polymerase</keyword>
<dbReference type="SUPFAM" id="SSF53098">
    <property type="entry name" value="Ribonuclease H-like"/>
    <property type="match status" value="1"/>
</dbReference>
<dbReference type="GO" id="GO:0003964">
    <property type="term" value="F:RNA-directed DNA polymerase activity"/>
    <property type="evidence" value="ECO:0007669"/>
    <property type="project" value="UniProtKB-KW"/>
</dbReference>
<dbReference type="CDD" id="cd09274">
    <property type="entry name" value="RNase_HI_RT_Ty3"/>
    <property type="match status" value="1"/>
</dbReference>
<dbReference type="InterPro" id="IPR036397">
    <property type="entry name" value="RNaseH_sf"/>
</dbReference>
<sequence length="812" mass="91755">MSVIFERLKLFKLNANRGKCVFVRASVSYLGHLITPQGIGPDPSKISAIADRKKPTNVKQVMSFLQTCSWFRRFVPDFAQVARPLSELTRKNAVWTWGDEQDKAYKTLQQLLTSAPILRTADPKLPYTLRTDASSYALGACLLQGEGKDERPIEYASRLLSSAERNYSTTEREALAVVFAVQKFRGYLDGASVTIATDHQPLRWLMSLRSPSGRLARWALILQEFDLKIEYTPGRSNLVADTLSRPPCHDVNVDVCAICSITVTLPTESPRITRENQLEDPDVGKIIRCFESDSPNEIDHTRWTDRGYILMNGVLHRYHMDGDEAQLVVPRSKVEEVLKLYHDSPLAGHYGVDKTYQRVASRYYWPTLRRDLEKHVKVCLQCQRYKPTNLKPAGLLQTPVLAQRFEVLAMDLVGPLPEVETGEKWIFVIEDTSTKWVELFPLKQATANNCAAVLINEIILRYGTPRRVISDNGSQFVGEVMQQVAYGLGFKQNLTPLYHPAANPEERRNRDIKTQLSIFVGNDHTKWREALPAIRFAMNSARHSATGFTPAYLTFGRELRTPDDVNRDMRAILDNDNFVAEITPYLRTIAETLRRAREAHELHQDSKKRHADHKRRDGQHYEVGDQVLVKTHVLSKASSSFTSKFAPRRDGPYLVIEKISPTSYRIATPGQENIPLGVYHESDITPYHTVDDTLTPAPVQPIRKRGRPRHMEGPSQQASETPDDNVLCPPSPEPKEVEPRSGEILCPPQPPLETGYSQRVRKPAAPCTAPCCASMIEMLMPPSLDLTRDGLCDPKGEYVAQQLESAQLNRTN</sequence>
<keyword evidence="4" id="KW-0548">Nucleotidyltransferase</keyword>
<feature type="region of interest" description="Disordered" evidence="16">
    <location>
        <begin position="598"/>
        <end position="623"/>
    </location>
</feature>
<evidence type="ECO:0000256" key="16">
    <source>
        <dbReference type="SAM" id="MobiDB-lite"/>
    </source>
</evidence>
<dbReference type="InterPro" id="IPR043502">
    <property type="entry name" value="DNA/RNA_pol_sf"/>
</dbReference>
<dbReference type="InterPro" id="IPR041588">
    <property type="entry name" value="Integrase_H2C2"/>
</dbReference>